<dbReference type="AlphaFoldDB" id="A0A9Y2MV52"/>
<dbReference type="Pfam" id="PF07969">
    <property type="entry name" value="Amidohydro_3"/>
    <property type="match status" value="1"/>
</dbReference>
<dbReference type="EMBL" id="CP127294">
    <property type="protein sequence ID" value="WIX76539.1"/>
    <property type="molecule type" value="Genomic_DNA"/>
</dbReference>
<dbReference type="KEGG" id="acab:QRX50_34450"/>
<dbReference type="RefSeq" id="WP_285967287.1">
    <property type="nucleotide sequence ID" value="NZ_CP127294.1"/>
</dbReference>
<dbReference type="GO" id="GO:0016810">
    <property type="term" value="F:hydrolase activity, acting on carbon-nitrogen (but not peptide) bonds"/>
    <property type="evidence" value="ECO:0007669"/>
    <property type="project" value="InterPro"/>
</dbReference>
<dbReference type="InterPro" id="IPR013108">
    <property type="entry name" value="Amidohydro_3"/>
</dbReference>
<dbReference type="InterPro" id="IPR011059">
    <property type="entry name" value="Metal-dep_hydrolase_composite"/>
</dbReference>
<dbReference type="Gene3D" id="2.30.40.10">
    <property type="entry name" value="Urease, subunit C, domain 1"/>
    <property type="match status" value="1"/>
</dbReference>
<dbReference type="InterPro" id="IPR033932">
    <property type="entry name" value="YtcJ-like"/>
</dbReference>
<organism evidence="2 3">
    <name type="scientific">Amycolatopsis carbonis</name>
    <dbReference type="NCBI Taxonomy" id="715471"/>
    <lineage>
        <taxon>Bacteria</taxon>
        <taxon>Bacillati</taxon>
        <taxon>Actinomycetota</taxon>
        <taxon>Actinomycetes</taxon>
        <taxon>Pseudonocardiales</taxon>
        <taxon>Pseudonocardiaceae</taxon>
        <taxon>Amycolatopsis</taxon>
    </lineage>
</organism>
<dbReference type="PROSITE" id="PS51318">
    <property type="entry name" value="TAT"/>
    <property type="match status" value="1"/>
</dbReference>
<evidence type="ECO:0000259" key="1">
    <source>
        <dbReference type="Pfam" id="PF07969"/>
    </source>
</evidence>
<protein>
    <submittedName>
        <fullName evidence="2">Amidohydrolase</fullName>
        <ecNumber evidence="2">3.5.-.-</ecNumber>
    </submittedName>
</protein>
<keyword evidence="2" id="KW-0378">Hydrolase</keyword>
<dbReference type="InterPro" id="IPR006311">
    <property type="entry name" value="TAT_signal"/>
</dbReference>
<dbReference type="SUPFAM" id="SSF51556">
    <property type="entry name" value="Metallo-dependent hydrolases"/>
    <property type="match status" value="1"/>
</dbReference>
<proteinExistence type="predicted"/>
<dbReference type="Gene3D" id="3.10.310.70">
    <property type="match status" value="1"/>
</dbReference>
<dbReference type="SUPFAM" id="SSF51338">
    <property type="entry name" value="Composite domain of metallo-dependent hydrolases"/>
    <property type="match status" value="1"/>
</dbReference>
<keyword evidence="3" id="KW-1185">Reference proteome</keyword>
<feature type="domain" description="Amidohydrolase 3" evidence="1">
    <location>
        <begin position="95"/>
        <end position="579"/>
    </location>
</feature>
<gene>
    <name evidence="2" type="ORF">QRX50_34450</name>
</gene>
<reference evidence="2 3" key="1">
    <citation type="submission" date="2023-06" db="EMBL/GenBank/DDBJ databases">
        <authorList>
            <person name="Oyuntsetseg B."/>
            <person name="Kim S.B."/>
        </authorList>
    </citation>
    <scope>NUCLEOTIDE SEQUENCE [LARGE SCALE GENOMIC DNA]</scope>
    <source>
        <strain evidence="2 3">2-15</strain>
    </source>
</reference>
<dbReference type="CDD" id="cd01300">
    <property type="entry name" value="YtcJ_like"/>
    <property type="match status" value="1"/>
</dbReference>
<name>A0A9Y2MV52_9PSEU</name>
<evidence type="ECO:0000313" key="2">
    <source>
        <dbReference type="EMBL" id="WIX76539.1"/>
    </source>
</evidence>
<dbReference type="Gene3D" id="3.20.20.140">
    <property type="entry name" value="Metal-dependent hydrolases"/>
    <property type="match status" value="1"/>
</dbReference>
<evidence type="ECO:0000313" key="3">
    <source>
        <dbReference type="Proteomes" id="UP001236014"/>
    </source>
</evidence>
<dbReference type="InterPro" id="IPR032466">
    <property type="entry name" value="Metal_Hydrolase"/>
</dbReference>
<sequence length="581" mass="62006">MCQLCGSEAWESSAVSRRTLFAAAAGLAVTPMMLGAPAEAAARPDAGADLILHNGHVVTAALHGRTTQAIAIRGGRVEAVGTSDRILRLRGRHTRTVDLKGRTVVPGLIDSHLHQFTSALDRPNVSLLEARSIADVVAAIGTRVAASAAGAWVQARSGWHESLLAEGRLPARAELDPVSPENPVFIPRGGHVATVNSRALELVGITRDTPDPTGGVIVRDAGGEPTGVLLERARSLVTPVLPAPPSADQQRQQLRDQMAEHNALGITGVTEPGLDPSQIEIYTRLWHDGEMTTRAHLLWRIAALADVDAAVAAFKPRTGDDMLRFDGLKYLSDGGVEGGFLRDPYQVVPGEQTSPDYHGVQLLPPGGKDELTEMYRRAARHGFQVQTHVVGDAAMDFIVDVLATVHRDTSLAHLRWVLMHLFLPSGPNLAHMRKMGLLASVQDHPVLLGANQVKWWGAERGSRAVPIRDILDAGLLAGGGTDAPVVPPSPLWSLGWMVTRETLKGDVLGPEQAITAREALHLYTLGSAQTQFAEHTLGTLDPGKLADLVVLDDNPLTADPRSIKDLAVTMTVVGGRVVHEA</sequence>
<dbReference type="PANTHER" id="PTHR22642">
    <property type="entry name" value="IMIDAZOLONEPROPIONASE"/>
    <property type="match status" value="1"/>
</dbReference>
<accession>A0A9Y2MV52</accession>
<dbReference type="EC" id="3.5.-.-" evidence="2"/>
<dbReference type="Proteomes" id="UP001236014">
    <property type="component" value="Chromosome"/>
</dbReference>
<dbReference type="PANTHER" id="PTHR22642:SF2">
    <property type="entry name" value="PROTEIN LONG AFTER FAR-RED 3"/>
    <property type="match status" value="1"/>
</dbReference>